<evidence type="ECO:0000313" key="2">
    <source>
        <dbReference type="EMBL" id="WAA10813.1"/>
    </source>
</evidence>
<organism evidence="2 3">
    <name type="scientific">Fervidibacillus albus</name>
    <dbReference type="NCBI Taxonomy" id="2980026"/>
    <lineage>
        <taxon>Bacteria</taxon>
        <taxon>Bacillati</taxon>
        <taxon>Bacillota</taxon>
        <taxon>Bacilli</taxon>
        <taxon>Bacillales</taxon>
        <taxon>Bacillaceae</taxon>
        <taxon>Fervidibacillus</taxon>
    </lineage>
</organism>
<dbReference type="Proteomes" id="UP001164718">
    <property type="component" value="Chromosome"/>
</dbReference>
<keyword evidence="1" id="KW-0175">Coiled coil</keyword>
<gene>
    <name evidence="2" type="ORF">OE104_05740</name>
</gene>
<dbReference type="EMBL" id="CP106878">
    <property type="protein sequence ID" value="WAA10813.1"/>
    <property type="molecule type" value="Genomic_DNA"/>
</dbReference>
<dbReference type="RefSeq" id="WP_275418616.1">
    <property type="nucleotide sequence ID" value="NZ_CP106878.1"/>
</dbReference>
<dbReference type="AlphaFoldDB" id="A0A9E8LW57"/>
<feature type="coiled-coil region" evidence="1">
    <location>
        <begin position="9"/>
        <end position="36"/>
    </location>
</feature>
<sequence>MIQVEINEQEIKELALEKIEEKLKSVDQELVFWDRKELMRRTCLSWNTIQDKFFFDPRFPKHKVGGKWLFPAQETKEFLLQWIREQPRG</sequence>
<evidence type="ECO:0000313" key="3">
    <source>
        <dbReference type="Proteomes" id="UP001164718"/>
    </source>
</evidence>
<name>A0A9E8LW57_9BACI</name>
<dbReference type="KEGG" id="faf:OE104_05740"/>
<accession>A0A9E8LW57</accession>
<reference evidence="2" key="1">
    <citation type="submission" date="2022-09" db="EMBL/GenBank/DDBJ databases">
        <title>Complete Genomes of Fervidibacillus albus and Fervidibacillus halotolerans isolated from tidal flat sediments.</title>
        <authorList>
            <person name="Kwon K.K."/>
            <person name="Yang S.-H."/>
            <person name="Park M.J."/>
            <person name="Oh H.-M."/>
        </authorList>
    </citation>
    <scope>NUCLEOTIDE SEQUENCE</scope>
    <source>
        <strain evidence="2">MEBiC13591</strain>
    </source>
</reference>
<proteinExistence type="predicted"/>
<keyword evidence="3" id="KW-1185">Reference proteome</keyword>
<evidence type="ECO:0000256" key="1">
    <source>
        <dbReference type="SAM" id="Coils"/>
    </source>
</evidence>
<protein>
    <submittedName>
        <fullName evidence="2">DUF771 domain-containing protein</fullName>
    </submittedName>
</protein>